<feature type="region of interest" description="Disordered" evidence="1">
    <location>
        <begin position="511"/>
        <end position="554"/>
    </location>
</feature>
<dbReference type="PANTHER" id="PTHR32301:SF6">
    <property type="entry name" value="GOLVESIN-RELATED"/>
    <property type="match status" value="1"/>
</dbReference>
<dbReference type="PANTHER" id="PTHR32301">
    <property type="entry name" value="COUNTIN RECEPTOR CNR3-RELATED"/>
    <property type="match status" value="1"/>
</dbReference>
<dbReference type="SUPFAM" id="SSF52540">
    <property type="entry name" value="P-loop containing nucleoside triphosphate hydrolases"/>
    <property type="match status" value="1"/>
</dbReference>
<organism evidence="2 3">
    <name type="scientific">Stephanodiscus triporus</name>
    <dbReference type="NCBI Taxonomy" id="2934178"/>
    <lineage>
        <taxon>Eukaryota</taxon>
        <taxon>Sar</taxon>
        <taxon>Stramenopiles</taxon>
        <taxon>Ochrophyta</taxon>
        <taxon>Bacillariophyta</taxon>
        <taxon>Coscinodiscophyceae</taxon>
        <taxon>Thalassiosirophycidae</taxon>
        <taxon>Stephanodiscales</taxon>
        <taxon>Stephanodiscaceae</taxon>
        <taxon>Stephanodiscus</taxon>
    </lineage>
</organism>
<evidence type="ECO:0008006" key="4">
    <source>
        <dbReference type="Google" id="ProtNLM"/>
    </source>
</evidence>
<dbReference type="Gene3D" id="3.40.50.300">
    <property type="entry name" value="P-loop containing nucleotide triphosphate hydrolases"/>
    <property type="match status" value="2"/>
</dbReference>
<gene>
    <name evidence="2" type="ORF">ACHAW5_009313</name>
</gene>
<sequence>MNHPHHSRRGKNRRRPELPSSSETVTTDYSSYSLATSTASSVGTVGTVGTFGTFGTFGSVFVGSGANKNNRNLIVGLVMALCLLNIIEVDIVVDNAGGGSGVGRRSLLSSLYLAGPSTLLPWAQHHLVDVTERPDPVAETALFWHIPKSGGTTAKRLYQCMGQTLAHRVGADPKYGHVQKDEVVVFEPHEGKDWKVVNVDTTIKSGIIRAKKIGLVQSHTTDLIFTMEPNFAGRELYDEENRGRFLALFRHPVDRAFSMFFYLQSATWEKTYRPEWANMTVLEWANLPNAEEDYMVRKLVGKTFGMEADETDLIIAKELVRQRFIVGLMGEMNESIRRFNIVLGIDEESERSQKCMEEFGLVMTPKEDTTPAVVEDKKPVNEGGQNLEDKTRATDKKNSNSHPKVRVLCGVSGSCIHLNIFISNITFAILLGPSKHQFEEGSPEYDAVAARNPLDMLLYKYVESLFEAQKEIVDSFLEDPVESQEEDEEEAEILEPQDERNLALLPPSSAVESFSHESPRGKPSHLVDSFLEDPEESQDEMLPPGSAVESFSHGSPRDILSHLADVNSPVRGRDFETPFFWHVPKSGGTTLQRLYWCMGSTIANEVGVNPKFGIEHGEKSDIVAFSPWKDRGNPGKVINVDVCTHEGILEAKNRGFLTSRFQPKTDFVSTSEFQFASMNLFSPDHKARLFALFRHPIDAAVSKFYYLQKATWEPTYNKRWASMSLEDWSKQDRGDNNWMVRSLIGKSPRLELTMDDYEIAKEIVRTKFVVGLMDKFEESVHRFNILLGIDESDYKNQACIEEFSANEGDGNSVRNQDKIVKKNQFNSYSHPKAVRGSDVWVSLSKIHVYDVMLYKYVLDLFRRQEEMFSSSPSQM</sequence>
<feature type="compositionally biased region" description="Basic and acidic residues" evidence="1">
    <location>
        <begin position="369"/>
        <end position="380"/>
    </location>
</feature>
<proteinExistence type="predicted"/>
<dbReference type="AlphaFoldDB" id="A0ABD3QL58"/>
<evidence type="ECO:0000313" key="2">
    <source>
        <dbReference type="EMBL" id="KAL3800743.1"/>
    </source>
</evidence>
<accession>A0ABD3QL58</accession>
<feature type="region of interest" description="Disordered" evidence="1">
    <location>
        <begin position="369"/>
        <end position="401"/>
    </location>
</feature>
<feature type="region of interest" description="Disordered" evidence="1">
    <location>
        <begin position="1"/>
        <end position="25"/>
    </location>
</feature>
<keyword evidence="3" id="KW-1185">Reference proteome</keyword>
<dbReference type="InterPro" id="IPR027417">
    <property type="entry name" value="P-loop_NTPase"/>
</dbReference>
<dbReference type="EMBL" id="JALLAZ020000210">
    <property type="protein sequence ID" value="KAL3800743.1"/>
    <property type="molecule type" value="Genomic_DNA"/>
</dbReference>
<dbReference type="InterPro" id="IPR053259">
    <property type="entry name" value="Golvesin-related_Golgi"/>
</dbReference>
<dbReference type="Proteomes" id="UP001530315">
    <property type="component" value="Unassembled WGS sequence"/>
</dbReference>
<evidence type="ECO:0000313" key="3">
    <source>
        <dbReference type="Proteomes" id="UP001530315"/>
    </source>
</evidence>
<protein>
    <recommendedName>
        <fullName evidence="4">Sulfotransferase domain-containing protein</fullName>
    </recommendedName>
</protein>
<name>A0ABD3QL58_9STRA</name>
<comment type="caution">
    <text evidence="2">The sequence shown here is derived from an EMBL/GenBank/DDBJ whole genome shotgun (WGS) entry which is preliminary data.</text>
</comment>
<feature type="compositionally biased region" description="Basic residues" evidence="1">
    <location>
        <begin position="1"/>
        <end position="14"/>
    </location>
</feature>
<feature type="compositionally biased region" description="Acidic residues" evidence="1">
    <location>
        <begin position="530"/>
        <end position="539"/>
    </location>
</feature>
<reference evidence="2 3" key="1">
    <citation type="submission" date="2024-10" db="EMBL/GenBank/DDBJ databases">
        <title>Updated reference genomes for cyclostephanoid diatoms.</title>
        <authorList>
            <person name="Roberts W.R."/>
            <person name="Alverson A.J."/>
        </authorList>
    </citation>
    <scope>NUCLEOTIDE SEQUENCE [LARGE SCALE GENOMIC DNA]</scope>
    <source>
        <strain evidence="2 3">AJA276-08</strain>
    </source>
</reference>
<feature type="compositionally biased region" description="Basic and acidic residues" evidence="1">
    <location>
        <begin position="387"/>
        <end position="398"/>
    </location>
</feature>
<evidence type="ECO:0000256" key="1">
    <source>
        <dbReference type="SAM" id="MobiDB-lite"/>
    </source>
</evidence>